<evidence type="ECO:0000256" key="1">
    <source>
        <dbReference type="SAM" id="MobiDB-lite"/>
    </source>
</evidence>
<comment type="caution">
    <text evidence="2">The sequence shown here is derived from an EMBL/GenBank/DDBJ whole genome shotgun (WGS) entry which is preliminary data.</text>
</comment>
<dbReference type="STRING" id="67365.GCA_001704635_06922"/>
<protein>
    <submittedName>
        <fullName evidence="2">Uncharacterized protein</fullName>
    </submittedName>
</protein>
<organism evidence="2 3">
    <name type="scientific">Streptomyces sparsogenes DSM 40356</name>
    <dbReference type="NCBI Taxonomy" id="1331668"/>
    <lineage>
        <taxon>Bacteria</taxon>
        <taxon>Bacillati</taxon>
        <taxon>Actinomycetota</taxon>
        <taxon>Actinomycetes</taxon>
        <taxon>Kitasatosporales</taxon>
        <taxon>Streptomycetaceae</taxon>
        <taxon>Streptomyces</taxon>
    </lineage>
</organism>
<name>A0A1R1SML5_9ACTN</name>
<reference evidence="2 3" key="1">
    <citation type="submission" date="2013-05" db="EMBL/GenBank/DDBJ databases">
        <title>Genome sequence of Streptomyces sparsogenes DSM 40356.</title>
        <authorList>
            <person name="Coyne S."/>
            <person name="Seebeck F.P."/>
        </authorList>
    </citation>
    <scope>NUCLEOTIDE SEQUENCE [LARGE SCALE GENOMIC DNA]</scope>
    <source>
        <strain evidence="2 3">DSM 40356</strain>
    </source>
</reference>
<gene>
    <name evidence="2" type="ORF">SPAR_10637</name>
</gene>
<feature type="compositionally biased region" description="Basic and acidic residues" evidence="1">
    <location>
        <begin position="35"/>
        <end position="50"/>
    </location>
</feature>
<dbReference type="AlphaFoldDB" id="A0A1R1SML5"/>
<accession>A0A1R1SML5</accession>
<dbReference type="EMBL" id="ASQP01000155">
    <property type="protein sequence ID" value="OMI39493.1"/>
    <property type="molecule type" value="Genomic_DNA"/>
</dbReference>
<keyword evidence="3" id="KW-1185">Reference proteome</keyword>
<evidence type="ECO:0000313" key="2">
    <source>
        <dbReference type="EMBL" id="OMI39493.1"/>
    </source>
</evidence>
<proteinExistence type="predicted"/>
<evidence type="ECO:0000313" key="3">
    <source>
        <dbReference type="Proteomes" id="UP000186168"/>
    </source>
</evidence>
<sequence>MPAPTPVTTMDEGHMPAPTPLVAQESHMPVPKPLAAKDEDKPEKSTKAEADGGEGIDPSTIRSMESHMPSGGKG</sequence>
<dbReference type="Proteomes" id="UP000186168">
    <property type="component" value="Unassembled WGS sequence"/>
</dbReference>
<feature type="region of interest" description="Disordered" evidence="1">
    <location>
        <begin position="1"/>
        <end position="74"/>
    </location>
</feature>